<dbReference type="STRING" id="994479.GCA_000194155_04922"/>
<dbReference type="EMBL" id="PJNB01000001">
    <property type="protein sequence ID" value="PKW18773.1"/>
    <property type="molecule type" value="Genomic_DNA"/>
</dbReference>
<reference evidence="1" key="1">
    <citation type="submission" date="2017-12" db="EMBL/GenBank/DDBJ databases">
        <title>Sequencing the genomes of 1000 Actinobacteria strains.</title>
        <authorList>
            <person name="Klenk H.-P."/>
        </authorList>
    </citation>
    <scope>NUCLEOTIDE SEQUENCE [LARGE SCALE GENOMIC DNA]</scope>
    <source>
        <strain evidence="1">DSM 44228</strain>
    </source>
</reference>
<comment type="caution">
    <text evidence="1">The sequence shown here is derived from an EMBL/GenBank/DDBJ whole genome shotgun (WGS) entry which is preliminary data.</text>
</comment>
<dbReference type="Proteomes" id="UP000233786">
    <property type="component" value="Unassembled WGS sequence"/>
</dbReference>
<gene>
    <name evidence="1" type="ORF">A8926_6901</name>
</gene>
<protein>
    <submittedName>
        <fullName evidence="1">Uncharacterized protein</fullName>
    </submittedName>
</protein>
<sequence>MSHTIIVETCRSTWDFYEYQRIARIADRTVRLRIHRHLDTSQSYAIAEMLTDNVTWTHLTDDAQENWLTDTRHPRTSRISPTNELGDAADRLVHRAEAILSHPPGVNLSITELVATLHALFATTYGYTGETTIEPDDIAWAQSHGHPFLIIPQTNGSITLTTAHEKQCAFITSFGRDECSDCPTPLLNNGDTGGSHVP</sequence>
<evidence type="ECO:0000313" key="1">
    <source>
        <dbReference type="EMBL" id="PKW18773.1"/>
    </source>
</evidence>
<accession>A0A2N3Y7B2</accession>
<evidence type="ECO:0000313" key="2">
    <source>
        <dbReference type="Proteomes" id="UP000233786"/>
    </source>
</evidence>
<organism evidence="1 2">
    <name type="scientific">Saccharopolyspora spinosa</name>
    <dbReference type="NCBI Taxonomy" id="60894"/>
    <lineage>
        <taxon>Bacteria</taxon>
        <taxon>Bacillati</taxon>
        <taxon>Actinomycetota</taxon>
        <taxon>Actinomycetes</taxon>
        <taxon>Pseudonocardiales</taxon>
        <taxon>Pseudonocardiaceae</taxon>
        <taxon>Saccharopolyspora</taxon>
    </lineage>
</organism>
<dbReference type="RefSeq" id="WP_010310314.1">
    <property type="nucleotide sequence ID" value="NZ_CP061007.1"/>
</dbReference>
<proteinExistence type="predicted"/>
<dbReference type="AlphaFoldDB" id="A0A2N3Y7B2"/>
<keyword evidence="2" id="KW-1185">Reference proteome</keyword>
<dbReference type="OrthoDB" id="3404114at2"/>
<name>A0A2N3Y7B2_SACSN</name>